<sequence length="490" mass="53043">MTKGKRRRNLAQRVALYLFVTAAWAVLAGSEYSSLRDARNTALQTARTNALNLASSLAQHTSDSFAIAETVLTGVVAGVESGLLAPDALRDSMREEVDRSDRVHVIVVYDAHGHPVNSSLPADAKHRNGSEPAYFAHHRHHGDRLALLSGPIRSPADGAWIVPLTRRIDKPDGSFAGIVLVGISVDYFARFHRLFDIGHDGSIAIVGDDGTVVSRSPGDIGRSGGSIAGTPFHRTMQALRRGSIAAVSPIDGVERISGFAPVQRYPFWVLIGVSTDEVLAPWRAVAVRRSCIAVIACALFVGLGLWLDQQLRRMQASETKLSTEAWSDTLTGIYNRRGFDYKLRGALQQSEVLHSSISLLMIDVDHFKLYNDTYGHVNGDACLRHVGQALAACAQRPHDIAARYGGEEFAVILPFTDAAGAQTLAQQVRAAVRDLDLPHASSPTDARVTVSIGVASVHMEDQRWTAAELVGMADAALYRAKQAGRDQFSM</sequence>
<name>A0ABS3B6I4_9XANT</name>
<keyword evidence="3" id="KW-0472">Membrane</keyword>
<dbReference type="NCBIfam" id="TIGR00254">
    <property type="entry name" value="GGDEF"/>
    <property type="match status" value="1"/>
</dbReference>
<dbReference type="InterPro" id="IPR029787">
    <property type="entry name" value="Nucleotide_cyclase"/>
</dbReference>
<dbReference type="RefSeq" id="WP_206230103.1">
    <property type="nucleotide sequence ID" value="NZ_JAFIWB010000015.1"/>
</dbReference>
<reference evidence="5 6" key="1">
    <citation type="submission" date="2021-02" db="EMBL/GenBank/DDBJ databases">
        <title>Taxonomically Unique Crown Gall-Associated Xanthomonas Stains Have Deficiency in Virulence Repertories.</title>
        <authorList>
            <person name="Mafakheri H."/>
            <person name="Taghavi S.M."/>
            <person name="Dimkic I."/>
            <person name="Nemanja K."/>
            <person name="Osdaghi E."/>
        </authorList>
    </citation>
    <scope>NUCLEOTIDE SEQUENCE [LARGE SCALE GENOMIC DNA]</scope>
    <source>
        <strain evidence="5 6">FX4</strain>
    </source>
</reference>
<dbReference type="EMBL" id="JAFIWB010000015">
    <property type="protein sequence ID" value="MBN6103195.1"/>
    <property type="molecule type" value="Genomic_DNA"/>
</dbReference>
<dbReference type="InterPro" id="IPR050469">
    <property type="entry name" value="Diguanylate_Cyclase"/>
</dbReference>
<evidence type="ECO:0000256" key="3">
    <source>
        <dbReference type="SAM" id="Phobius"/>
    </source>
</evidence>
<keyword evidence="3" id="KW-1133">Transmembrane helix</keyword>
<dbReference type="EC" id="2.7.7.65" evidence="1"/>
<comment type="catalytic activity">
    <reaction evidence="2">
        <text>2 GTP = 3',3'-c-di-GMP + 2 diphosphate</text>
        <dbReference type="Rhea" id="RHEA:24898"/>
        <dbReference type="ChEBI" id="CHEBI:33019"/>
        <dbReference type="ChEBI" id="CHEBI:37565"/>
        <dbReference type="ChEBI" id="CHEBI:58805"/>
        <dbReference type="EC" id="2.7.7.65"/>
    </reaction>
</comment>
<feature type="domain" description="GGDEF" evidence="4">
    <location>
        <begin position="355"/>
        <end position="490"/>
    </location>
</feature>
<dbReference type="Proteomes" id="UP000695802">
    <property type="component" value="Unassembled WGS sequence"/>
</dbReference>
<evidence type="ECO:0000256" key="2">
    <source>
        <dbReference type="ARBA" id="ARBA00034247"/>
    </source>
</evidence>
<evidence type="ECO:0000256" key="1">
    <source>
        <dbReference type="ARBA" id="ARBA00012528"/>
    </source>
</evidence>
<dbReference type="PROSITE" id="PS50887">
    <property type="entry name" value="GGDEF"/>
    <property type="match status" value="1"/>
</dbReference>
<accession>A0ABS3B6I4</accession>
<organism evidence="5 6">
    <name type="scientific">Xanthomonas bonasiae</name>
    <dbReference type="NCBI Taxonomy" id="2810351"/>
    <lineage>
        <taxon>Bacteria</taxon>
        <taxon>Pseudomonadati</taxon>
        <taxon>Pseudomonadota</taxon>
        <taxon>Gammaproteobacteria</taxon>
        <taxon>Lysobacterales</taxon>
        <taxon>Lysobacteraceae</taxon>
        <taxon>Xanthomonas</taxon>
    </lineage>
</organism>
<comment type="caution">
    <text evidence="5">The sequence shown here is derived from an EMBL/GenBank/DDBJ whole genome shotgun (WGS) entry which is preliminary data.</text>
</comment>
<protein>
    <recommendedName>
        <fullName evidence="1">diguanylate cyclase</fullName>
        <ecNumber evidence="1">2.7.7.65</ecNumber>
    </recommendedName>
</protein>
<dbReference type="CDD" id="cd01949">
    <property type="entry name" value="GGDEF"/>
    <property type="match status" value="1"/>
</dbReference>
<dbReference type="Pfam" id="PF22588">
    <property type="entry name" value="dCache_1_like"/>
    <property type="match status" value="1"/>
</dbReference>
<dbReference type="PANTHER" id="PTHR45138:SF9">
    <property type="entry name" value="DIGUANYLATE CYCLASE DGCM-RELATED"/>
    <property type="match status" value="1"/>
</dbReference>
<evidence type="ECO:0000313" key="5">
    <source>
        <dbReference type="EMBL" id="MBN6103195.1"/>
    </source>
</evidence>
<dbReference type="SUPFAM" id="SSF55073">
    <property type="entry name" value="Nucleotide cyclase"/>
    <property type="match status" value="1"/>
</dbReference>
<dbReference type="InterPro" id="IPR043128">
    <property type="entry name" value="Rev_trsase/Diguanyl_cyclase"/>
</dbReference>
<dbReference type="Gene3D" id="3.30.450.20">
    <property type="entry name" value="PAS domain"/>
    <property type="match status" value="2"/>
</dbReference>
<evidence type="ECO:0000313" key="6">
    <source>
        <dbReference type="Proteomes" id="UP000695802"/>
    </source>
</evidence>
<gene>
    <name evidence="5" type="ORF">JR064_13595</name>
</gene>
<dbReference type="InterPro" id="IPR054327">
    <property type="entry name" value="His-kinase-like_sensor"/>
</dbReference>
<dbReference type="InterPro" id="IPR000160">
    <property type="entry name" value="GGDEF_dom"/>
</dbReference>
<keyword evidence="6" id="KW-1185">Reference proteome</keyword>
<dbReference type="SMART" id="SM00267">
    <property type="entry name" value="GGDEF"/>
    <property type="match status" value="1"/>
</dbReference>
<proteinExistence type="predicted"/>
<evidence type="ECO:0000259" key="4">
    <source>
        <dbReference type="PROSITE" id="PS50887"/>
    </source>
</evidence>
<keyword evidence="3" id="KW-0812">Transmembrane</keyword>
<dbReference type="Gene3D" id="3.30.70.270">
    <property type="match status" value="1"/>
</dbReference>
<dbReference type="CDD" id="cd12915">
    <property type="entry name" value="PDC2_DGC_like"/>
    <property type="match status" value="1"/>
</dbReference>
<dbReference type="Pfam" id="PF00990">
    <property type="entry name" value="GGDEF"/>
    <property type="match status" value="1"/>
</dbReference>
<dbReference type="PANTHER" id="PTHR45138">
    <property type="entry name" value="REGULATORY COMPONENTS OF SENSORY TRANSDUCTION SYSTEM"/>
    <property type="match status" value="1"/>
</dbReference>
<feature type="transmembrane region" description="Helical" evidence="3">
    <location>
        <begin position="286"/>
        <end position="307"/>
    </location>
</feature>
<dbReference type="CDD" id="cd12914">
    <property type="entry name" value="PDC1_DGC_like"/>
    <property type="match status" value="1"/>
</dbReference>